<evidence type="ECO:0000313" key="3">
    <source>
        <dbReference type="Proteomes" id="UP000271889"/>
    </source>
</evidence>
<dbReference type="Proteomes" id="UP000271889">
    <property type="component" value="Unassembled WGS sequence"/>
</dbReference>
<sequence>MFQGLRVNLIGSGTNPLSFVAIGISDRPVGELEDTFSDRRRGKIKLVEKYAEDHVNPHWPAVKYRSPACVQYFPMEVLMVAPHQRVSLEKQQIANSVPRADKPDKRYEEIHSLLKALNLHDGGHANKFLNAFGVKVALQPKEVDGIRREVYIKRGKDEDMEKELAELFVKNKGSKSLLIIYIDRAESRSHGIDGTQTPDSYSTNNLGSCLEN</sequence>
<organism evidence="2 3">
    <name type="scientific">Cylicostephanus goldi</name>
    <name type="common">Nematode worm</name>
    <dbReference type="NCBI Taxonomy" id="71465"/>
    <lineage>
        <taxon>Eukaryota</taxon>
        <taxon>Metazoa</taxon>
        <taxon>Ecdysozoa</taxon>
        <taxon>Nematoda</taxon>
        <taxon>Chromadorea</taxon>
        <taxon>Rhabditida</taxon>
        <taxon>Rhabditina</taxon>
        <taxon>Rhabditomorpha</taxon>
        <taxon>Strongyloidea</taxon>
        <taxon>Strongylidae</taxon>
        <taxon>Cylicostephanus</taxon>
    </lineage>
</organism>
<protein>
    <recommendedName>
        <fullName evidence="4">PAZ domain-containing protein</fullName>
    </recommendedName>
</protein>
<dbReference type="OrthoDB" id="5845716at2759"/>
<feature type="region of interest" description="Disordered" evidence="1">
    <location>
        <begin position="191"/>
        <end position="212"/>
    </location>
</feature>
<accession>A0A3P7NQQ7</accession>
<keyword evidence="3" id="KW-1185">Reference proteome</keyword>
<dbReference type="SUPFAM" id="SSF101690">
    <property type="entry name" value="PAZ domain"/>
    <property type="match status" value="1"/>
</dbReference>
<evidence type="ECO:0008006" key="4">
    <source>
        <dbReference type="Google" id="ProtNLM"/>
    </source>
</evidence>
<feature type="compositionally biased region" description="Polar residues" evidence="1">
    <location>
        <begin position="194"/>
        <end position="212"/>
    </location>
</feature>
<name>A0A3P7NQQ7_CYLGO</name>
<gene>
    <name evidence="2" type="ORF">CGOC_LOCUS13188</name>
</gene>
<proteinExistence type="predicted"/>
<evidence type="ECO:0000256" key="1">
    <source>
        <dbReference type="SAM" id="MobiDB-lite"/>
    </source>
</evidence>
<dbReference type="EMBL" id="UYRV01129017">
    <property type="protein sequence ID" value="VDN36357.1"/>
    <property type="molecule type" value="Genomic_DNA"/>
</dbReference>
<reference evidence="2 3" key="1">
    <citation type="submission" date="2018-11" db="EMBL/GenBank/DDBJ databases">
        <authorList>
            <consortium name="Pathogen Informatics"/>
        </authorList>
    </citation>
    <scope>NUCLEOTIDE SEQUENCE [LARGE SCALE GENOMIC DNA]</scope>
</reference>
<evidence type="ECO:0000313" key="2">
    <source>
        <dbReference type="EMBL" id="VDN36357.1"/>
    </source>
</evidence>
<dbReference type="AlphaFoldDB" id="A0A3P7NQQ7"/>
<dbReference type="Gene3D" id="2.170.260.10">
    <property type="entry name" value="paz domain"/>
    <property type="match status" value="1"/>
</dbReference>
<dbReference type="InterPro" id="IPR036085">
    <property type="entry name" value="PAZ_dom_sf"/>
</dbReference>